<evidence type="ECO:0000313" key="2">
    <source>
        <dbReference type="EMBL" id="KAF9415694.1"/>
    </source>
</evidence>
<dbReference type="AlphaFoldDB" id="A0A835GEE8"/>
<protein>
    <submittedName>
        <fullName evidence="2">Uncharacterized protein</fullName>
    </submittedName>
</protein>
<organism evidence="2 3">
    <name type="scientific">Spodoptera exigua</name>
    <name type="common">Beet armyworm</name>
    <name type="synonym">Noctua fulgens</name>
    <dbReference type="NCBI Taxonomy" id="7107"/>
    <lineage>
        <taxon>Eukaryota</taxon>
        <taxon>Metazoa</taxon>
        <taxon>Ecdysozoa</taxon>
        <taxon>Arthropoda</taxon>
        <taxon>Hexapoda</taxon>
        <taxon>Insecta</taxon>
        <taxon>Pterygota</taxon>
        <taxon>Neoptera</taxon>
        <taxon>Endopterygota</taxon>
        <taxon>Lepidoptera</taxon>
        <taxon>Glossata</taxon>
        <taxon>Ditrysia</taxon>
        <taxon>Noctuoidea</taxon>
        <taxon>Noctuidae</taxon>
        <taxon>Amphipyrinae</taxon>
        <taxon>Spodoptera</taxon>
    </lineage>
</organism>
<gene>
    <name evidence="2" type="ORF">HW555_006728</name>
</gene>
<evidence type="ECO:0000313" key="3">
    <source>
        <dbReference type="Proteomes" id="UP000648187"/>
    </source>
</evidence>
<proteinExistence type="predicted"/>
<sequence length="149" mass="17962">MVKLTEEPPLEEPIEELDQNGVMITNSHDYMAFLRKQLEEVLPPHDKKQDEFLHKLTNLVFLPNNADEDMKKVYEELQEKQIKLQQLQKERVELTDFIRNYYNLQRNITQEECKREVDTLFRGKQEFFVVSKQLEELLYKLHGRGRLLI</sequence>
<reference evidence="2" key="1">
    <citation type="submission" date="2020-08" db="EMBL/GenBank/DDBJ databases">
        <title>Spodoptera exigua strain:BAW_Kor-Di-RS1 Genome sequencing and assembly.</title>
        <authorList>
            <person name="Kim J."/>
            <person name="Nam H.Y."/>
            <person name="Kwon M."/>
            <person name="Choi J.H."/>
            <person name="Cho S.R."/>
            <person name="Kim G.-H."/>
        </authorList>
    </citation>
    <scope>NUCLEOTIDE SEQUENCE</scope>
    <source>
        <strain evidence="2">BAW_Kor-Di-RS1</strain>
        <tissue evidence="2">Whole-body</tissue>
    </source>
</reference>
<evidence type="ECO:0000256" key="1">
    <source>
        <dbReference type="SAM" id="Coils"/>
    </source>
</evidence>
<dbReference type="Proteomes" id="UP000648187">
    <property type="component" value="Unassembled WGS sequence"/>
</dbReference>
<name>A0A835GEE8_SPOEX</name>
<accession>A0A835GEE8</accession>
<dbReference type="EMBL" id="JACKWZ010000104">
    <property type="protein sequence ID" value="KAF9415694.1"/>
    <property type="molecule type" value="Genomic_DNA"/>
</dbReference>
<comment type="caution">
    <text evidence="2">The sequence shown here is derived from an EMBL/GenBank/DDBJ whole genome shotgun (WGS) entry which is preliminary data.</text>
</comment>
<keyword evidence="1" id="KW-0175">Coiled coil</keyword>
<keyword evidence="3" id="KW-1185">Reference proteome</keyword>
<feature type="coiled-coil region" evidence="1">
    <location>
        <begin position="70"/>
        <end position="97"/>
    </location>
</feature>